<dbReference type="PRINTS" id="PR00359">
    <property type="entry name" value="BP450"/>
</dbReference>
<reference evidence="8" key="1">
    <citation type="journal article" date="2015" name="Genome Announc.">
        <title>Draft Genome Sequence of Thiostrepton-Producing Streptomyces azureus ATCC 14921.</title>
        <authorList>
            <person name="Sakihara K."/>
            <person name="Maeda J."/>
            <person name="Tashiro K."/>
            <person name="Fujino Y."/>
            <person name="Kuhara S."/>
            <person name="Ohshima T."/>
            <person name="Ogata S."/>
            <person name="Doi K."/>
        </authorList>
    </citation>
    <scope>NUCLEOTIDE SEQUENCE [LARGE SCALE GENOMIC DNA]</scope>
    <source>
        <strain evidence="8">ATCC14921</strain>
    </source>
</reference>
<evidence type="ECO:0000256" key="3">
    <source>
        <dbReference type="ARBA" id="ARBA00022723"/>
    </source>
</evidence>
<evidence type="ECO:0000256" key="5">
    <source>
        <dbReference type="ARBA" id="ARBA00023004"/>
    </source>
</evidence>
<evidence type="ECO:0000256" key="2">
    <source>
        <dbReference type="ARBA" id="ARBA00022617"/>
    </source>
</evidence>
<dbReference type="RefSeq" id="WP_059424365.1">
    <property type="nucleotide sequence ID" value="NZ_JBMVCF010000009.1"/>
</dbReference>
<dbReference type="Gene3D" id="1.10.630.10">
    <property type="entry name" value="Cytochrome P450"/>
    <property type="match status" value="1"/>
</dbReference>
<dbReference type="EMBL" id="DF968510">
    <property type="protein sequence ID" value="GAP52977.1"/>
    <property type="molecule type" value="Genomic_DNA"/>
</dbReference>
<evidence type="ECO:0000256" key="7">
    <source>
        <dbReference type="RuleBase" id="RU000461"/>
    </source>
</evidence>
<name>A0A0K8PYK5_STRAJ</name>
<dbReference type="InterPro" id="IPR002397">
    <property type="entry name" value="Cyt_P450_B"/>
</dbReference>
<comment type="similarity">
    <text evidence="1 7">Belongs to the cytochrome P450 family.</text>
</comment>
<dbReference type="FunFam" id="1.10.630.10:FF:000018">
    <property type="entry name" value="Cytochrome P450 monooxygenase"/>
    <property type="match status" value="1"/>
</dbReference>
<keyword evidence="3 7" id="KW-0479">Metal-binding</keyword>
<keyword evidence="4 7" id="KW-0560">Oxidoreductase</keyword>
<dbReference type="PANTHER" id="PTHR46696">
    <property type="entry name" value="P450, PUTATIVE (EUROFUNG)-RELATED"/>
    <property type="match status" value="1"/>
</dbReference>
<dbReference type="SUPFAM" id="SSF48264">
    <property type="entry name" value="Cytochrome P450"/>
    <property type="match status" value="1"/>
</dbReference>
<dbReference type="PATRIC" id="fig|146537.3.peg.8294"/>
<dbReference type="GO" id="GO:0016705">
    <property type="term" value="F:oxidoreductase activity, acting on paired donors, with incorporation or reduction of molecular oxygen"/>
    <property type="evidence" value="ECO:0007669"/>
    <property type="project" value="InterPro"/>
</dbReference>
<dbReference type="GO" id="GO:0020037">
    <property type="term" value="F:heme binding"/>
    <property type="evidence" value="ECO:0007669"/>
    <property type="project" value="InterPro"/>
</dbReference>
<dbReference type="GO" id="GO:0005506">
    <property type="term" value="F:iron ion binding"/>
    <property type="evidence" value="ECO:0007669"/>
    <property type="project" value="InterPro"/>
</dbReference>
<protein>
    <submittedName>
        <fullName evidence="8">Cytochrome P450 107B1</fullName>
    </submittedName>
</protein>
<keyword evidence="2 7" id="KW-0349">Heme</keyword>
<keyword evidence="9" id="KW-1185">Reference proteome</keyword>
<gene>
    <name evidence="8" type="ORF">SAZU_7857</name>
</gene>
<dbReference type="Pfam" id="PF00067">
    <property type="entry name" value="p450"/>
    <property type="match status" value="2"/>
</dbReference>
<organism evidence="8 9">
    <name type="scientific">Streptomyces azureus</name>
    <dbReference type="NCBI Taxonomy" id="146537"/>
    <lineage>
        <taxon>Bacteria</taxon>
        <taxon>Bacillati</taxon>
        <taxon>Actinomycetota</taxon>
        <taxon>Actinomycetes</taxon>
        <taxon>Kitasatosporales</taxon>
        <taxon>Streptomycetaceae</taxon>
        <taxon>Streptomyces</taxon>
    </lineage>
</organism>
<dbReference type="PRINTS" id="PR00385">
    <property type="entry name" value="P450"/>
</dbReference>
<dbReference type="PANTHER" id="PTHR46696:SF1">
    <property type="entry name" value="CYTOCHROME P450 YJIB-RELATED"/>
    <property type="match status" value="1"/>
</dbReference>
<keyword evidence="6 7" id="KW-0503">Monooxygenase</keyword>
<sequence length="399" mass="43633">MSSAMRQTPVMFNPLSDGFMEDPHPHYAEVRRHAPVHEHPGGFWMVSRHEDVEALLRAEHSVDKRNAQGSGGPARAPRLKGLALIDQDPPHHTRLRKLVSQAFTPRAMSGIELVVHDLVDKALDDLGLAGGGDLVETLAFPLPFAVITRILGMPEIDTARLRELTGLLIRLGEPGGGSRAKEDIEAADAEMVELVSDAISRKHRDRGDDLLTALIDAEDDGDRLSHDELVAQVAMLYVAGYETTVNLLSGGILALLRNPDQLELLRATPDLDRNAIEELLRYEPPVHLARRITLHPHRVGEHEIPAGSVVLASLAGANRDEEFWGPDAGQLRLDRENARRHVSFGGGAHYCIGGMLARIQGRIAVGGLVRRFPGLEQAGEVRWNGLLSLRGATHLPVHV</sequence>
<dbReference type="InterPro" id="IPR017972">
    <property type="entry name" value="Cyt_P450_CS"/>
</dbReference>
<evidence type="ECO:0000256" key="6">
    <source>
        <dbReference type="ARBA" id="ARBA00023033"/>
    </source>
</evidence>
<keyword evidence="5 7" id="KW-0408">Iron</keyword>
<dbReference type="PROSITE" id="PS00086">
    <property type="entry name" value="CYTOCHROME_P450"/>
    <property type="match status" value="1"/>
</dbReference>
<evidence type="ECO:0000313" key="9">
    <source>
        <dbReference type="Proteomes" id="UP000053859"/>
    </source>
</evidence>
<dbReference type="OrthoDB" id="3213397at2"/>
<accession>A0A0K8PYK5</accession>
<evidence type="ECO:0000256" key="1">
    <source>
        <dbReference type="ARBA" id="ARBA00010617"/>
    </source>
</evidence>
<evidence type="ECO:0000256" key="4">
    <source>
        <dbReference type="ARBA" id="ARBA00023002"/>
    </source>
</evidence>
<evidence type="ECO:0000313" key="8">
    <source>
        <dbReference type="EMBL" id="GAP52977.1"/>
    </source>
</evidence>
<dbReference type="CDD" id="cd20625">
    <property type="entry name" value="CYP164-like"/>
    <property type="match status" value="1"/>
</dbReference>
<dbReference type="InterPro" id="IPR001128">
    <property type="entry name" value="Cyt_P450"/>
</dbReference>
<dbReference type="Proteomes" id="UP000053859">
    <property type="component" value="Unassembled WGS sequence"/>
</dbReference>
<dbReference type="AlphaFoldDB" id="A0A0K8PYK5"/>
<dbReference type="InterPro" id="IPR036396">
    <property type="entry name" value="Cyt_P450_sf"/>
</dbReference>
<dbReference type="GO" id="GO:0004497">
    <property type="term" value="F:monooxygenase activity"/>
    <property type="evidence" value="ECO:0007669"/>
    <property type="project" value="UniProtKB-KW"/>
</dbReference>
<proteinExistence type="inferred from homology"/>